<feature type="region of interest" description="Disordered" evidence="2">
    <location>
        <begin position="105"/>
        <end position="145"/>
    </location>
</feature>
<keyword evidence="3" id="KW-0812">Transmembrane</keyword>
<feature type="transmembrane region" description="Helical" evidence="3">
    <location>
        <begin position="6"/>
        <end position="25"/>
    </location>
</feature>
<keyword evidence="3" id="KW-1133">Transmembrane helix</keyword>
<evidence type="ECO:0000313" key="5">
    <source>
        <dbReference type="Proteomes" id="UP001652504"/>
    </source>
</evidence>
<evidence type="ECO:0000256" key="2">
    <source>
        <dbReference type="SAM" id="MobiDB-lite"/>
    </source>
</evidence>
<keyword evidence="3" id="KW-0472">Membrane</keyword>
<keyword evidence="5" id="KW-1185">Reference proteome</keyword>
<proteinExistence type="predicted"/>
<dbReference type="Proteomes" id="UP001652504">
    <property type="component" value="Unassembled WGS sequence"/>
</dbReference>
<organism evidence="4 5">
    <name type="scientific">Fluctibacter corallii</name>
    <dbReference type="NCBI Taxonomy" id="2984329"/>
    <lineage>
        <taxon>Bacteria</taxon>
        <taxon>Pseudomonadati</taxon>
        <taxon>Pseudomonadota</taxon>
        <taxon>Gammaproteobacteria</taxon>
        <taxon>Alteromonadales</taxon>
        <taxon>Alteromonadaceae</taxon>
        <taxon>Fluctibacter</taxon>
    </lineage>
</organism>
<dbReference type="InterPro" id="IPR009386">
    <property type="entry name" value="ZapG-like"/>
</dbReference>
<evidence type="ECO:0000256" key="1">
    <source>
        <dbReference type="SAM" id="Coils"/>
    </source>
</evidence>
<name>A0ABT3A519_9ALTE</name>
<dbReference type="Pfam" id="PF06295">
    <property type="entry name" value="ZapG-like"/>
    <property type="match status" value="1"/>
</dbReference>
<reference evidence="4 5" key="1">
    <citation type="submission" date="2022-10" db="EMBL/GenBank/DDBJ databases">
        <title>Aestuariibacter sp. AA17 isolated from Montipora capitata coral fragment.</title>
        <authorList>
            <person name="Emsley S.A."/>
            <person name="Pfannmuller K.M."/>
            <person name="Loughran R.M."/>
            <person name="Shlafstein M."/>
            <person name="Papke E."/>
            <person name="Saw J.H."/>
            <person name="Ushijima B."/>
            <person name="Videau P."/>
        </authorList>
    </citation>
    <scope>NUCLEOTIDE SEQUENCE [LARGE SCALE GENOMIC DNA]</scope>
    <source>
        <strain evidence="4 5">AA17</strain>
    </source>
</reference>
<protein>
    <submittedName>
        <fullName evidence="4">YhcB family protein</fullName>
    </submittedName>
</protein>
<accession>A0ABT3A519</accession>
<evidence type="ECO:0000256" key="3">
    <source>
        <dbReference type="SAM" id="Phobius"/>
    </source>
</evidence>
<evidence type="ECO:0000313" key="4">
    <source>
        <dbReference type="EMBL" id="MCV2883644.1"/>
    </source>
</evidence>
<gene>
    <name evidence="4" type="ORF">OE749_02880</name>
</gene>
<sequence>MDWIVGILLLLAGVIVGFFIAKYVYANQNKKASKDTANTLKQVLAQQAASHINQSRMIVDTLKLECEKLEEEINGYETLLQSETKNEGGAKLNYFGEHATTIIGNQQKREKRAASATDVQPRDFSMGGSGLFDGSVNEQVVDKQK</sequence>
<dbReference type="RefSeq" id="WP_263710840.1">
    <property type="nucleotide sequence ID" value="NZ_JAOWKX010000001.1"/>
</dbReference>
<comment type="caution">
    <text evidence="4">The sequence shown here is derived from an EMBL/GenBank/DDBJ whole genome shotgun (WGS) entry which is preliminary data.</text>
</comment>
<feature type="coiled-coil region" evidence="1">
    <location>
        <begin position="52"/>
        <end position="86"/>
    </location>
</feature>
<dbReference type="EMBL" id="JAOWKX010000001">
    <property type="protein sequence ID" value="MCV2883644.1"/>
    <property type="molecule type" value="Genomic_DNA"/>
</dbReference>
<keyword evidence="1" id="KW-0175">Coiled coil</keyword>